<evidence type="ECO:0000313" key="2">
    <source>
        <dbReference type="Proteomes" id="UP000070444"/>
    </source>
</evidence>
<accession>A0A137PE50</accession>
<evidence type="ECO:0000313" key="1">
    <source>
        <dbReference type="EMBL" id="KXN73245.1"/>
    </source>
</evidence>
<sequence length="333" mass="37880">MYNMNKESELVAILELRVEDLIKAQTLRSLVVAGELEESFVIKNLITRHEKIVLELFVCTDEYDVKVRKMPAASGSSWDDKTLRYYKVEFEDVDQPEKIIPQKALPVATSKAELFLNCNKDLTPATFADQEVEISLANTPFKKHIMFLTHNPSKESCVDDVFKSFLSSILDDSFLIKTHYDMNLQVSKTKKKATADIVVVHFPSLTIGVVVIEDKSRDASRKNSDWTEAEAQLIAEGISVAQQKRWPENMPVFMILVLDTYVSIYRALFTSEFLNSVKIGIKRNRPFVVTRYAPTSTIFEGQRPGCNLLKHADREIIVRLLIAIQEVVSSKLT</sequence>
<organism evidence="1 2">
    <name type="scientific">Conidiobolus coronatus (strain ATCC 28846 / CBS 209.66 / NRRL 28638)</name>
    <name type="common">Delacroixia coronata</name>
    <dbReference type="NCBI Taxonomy" id="796925"/>
    <lineage>
        <taxon>Eukaryota</taxon>
        <taxon>Fungi</taxon>
        <taxon>Fungi incertae sedis</taxon>
        <taxon>Zoopagomycota</taxon>
        <taxon>Entomophthoromycotina</taxon>
        <taxon>Entomophthoromycetes</taxon>
        <taxon>Entomophthorales</taxon>
        <taxon>Ancylistaceae</taxon>
        <taxon>Conidiobolus</taxon>
    </lineage>
</organism>
<keyword evidence="2" id="KW-1185">Reference proteome</keyword>
<dbReference type="AlphaFoldDB" id="A0A137PE50"/>
<dbReference type="Proteomes" id="UP000070444">
    <property type="component" value="Unassembled WGS sequence"/>
</dbReference>
<gene>
    <name evidence="1" type="ORF">CONCODRAFT_167604</name>
</gene>
<protein>
    <submittedName>
        <fullName evidence="1">Uncharacterized protein</fullName>
    </submittedName>
</protein>
<name>A0A137PE50_CONC2</name>
<proteinExistence type="predicted"/>
<reference evidence="1 2" key="1">
    <citation type="journal article" date="2015" name="Genome Biol. Evol.">
        <title>Phylogenomic analyses indicate that early fungi evolved digesting cell walls of algal ancestors of land plants.</title>
        <authorList>
            <person name="Chang Y."/>
            <person name="Wang S."/>
            <person name="Sekimoto S."/>
            <person name="Aerts A.L."/>
            <person name="Choi C."/>
            <person name="Clum A."/>
            <person name="LaButti K.M."/>
            <person name="Lindquist E.A."/>
            <person name="Yee Ngan C."/>
            <person name="Ohm R.A."/>
            <person name="Salamov A.A."/>
            <person name="Grigoriev I.V."/>
            <person name="Spatafora J.W."/>
            <person name="Berbee M.L."/>
        </authorList>
    </citation>
    <scope>NUCLEOTIDE SEQUENCE [LARGE SCALE GENOMIC DNA]</scope>
    <source>
        <strain evidence="1 2">NRRL 28638</strain>
    </source>
</reference>
<dbReference type="OrthoDB" id="2447694at2759"/>
<dbReference type="EMBL" id="KQ964440">
    <property type="protein sequence ID" value="KXN73245.1"/>
    <property type="molecule type" value="Genomic_DNA"/>
</dbReference>